<dbReference type="Gene3D" id="3.10.20.410">
    <property type="match status" value="1"/>
</dbReference>
<dbReference type="AlphaFoldDB" id="A0A4V6KVW3"/>
<reference evidence="2" key="1">
    <citation type="submission" date="2019-05" db="EMBL/GenBank/DDBJ databases">
        <authorList>
            <consortium name="Pathogen Informatics"/>
        </authorList>
    </citation>
    <scope>NUCLEOTIDE SEQUENCE [LARGE SCALE GENOMIC DNA]</scope>
    <source>
        <strain evidence="2">NCTC12965</strain>
    </source>
</reference>
<protein>
    <submittedName>
        <fullName evidence="2">Outer membrane usher protein FimD</fullName>
    </submittedName>
</protein>
<dbReference type="InterPro" id="IPR025885">
    <property type="entry name" value="PapC_N"/>
</dbReference>
<sequence>MDRTSIKNRPGTRGLSPSLAGALLLAGAVPRLGAETISIRACLALGGSQLATTDLTVFESSGQTPEGRYLVTLWVNQSEQGQHSLVFKKDALGQVLPQLTPAFLHGLGVNTEALPSFSGLSPEAPIANLEKLIPESQLRFDLGPITSGHQYSPGRHAATCPGLRRSRTMGRGCPCIVDEL</sequence>
<gene>
    <name evidence="2" type="ORF">NCTC12965_07861</name>
</gene>
<dbReference type="EMBL" id="CABEEZ010000155">
    <property type="protein sequence ID" value="VTR58948.1"/>
    <property type="molecule type" value="Genomic_DNA"/>
</dbReference>
<dbReference type="SUPFAM" id="SSF141729">
    <property type="entry name" value="FimD N-terminal domain-like"/>
    <property type="match status" value="1"/>
</dbReference>
<dbReference type="InterPro" id="IPR037224">
    <property type="entry name" value="PapC_N_sf"/>
</dbReference>
<evidence type="ECO:0000313" key="2">
    <source>
        <dbReference type="EMBL" id="VTR58948.1"/>
    </source>
</evidence>
<organism evidence="2">
    <name type="scientific">Serratia fonticola</name>
    <dbReference type="NCBI Taxonomy" id="47917"/>
    <lineage>
        <taxon>Bacteria</taxon>
        <taxon>Pseudomonadati</taxon>
        <taxon>Pseudomonadota</taxon>
        <taxon>Gammaproteobacteria</taxon>
        <taxon>Enterobacterales</taxon>
        <taxon>Yersiniaceae</taxon>
        <taxon>Serratia</taxon>
    </lineage>
</organism>
<name>A0A4V6KVW3_SERFO</name>
<accession>A0A4V6KVW3</accession>
<evidence type="ECO:0000259" key="1">
    <source>
        <dbReference type="Pfam" id="PF13954"/>
    </source>
</evidence>
<dbReference type="Pfam" id="PF13954">
    <property type="entry name" value="PapC_N"/>
    <property type="match status" value="1"/>
</dbReference>
<proteinExistence type="predicted"/>
<feature type="domain" description="PapC N-terminal" evidence="1">
    <location>
        <begin position="45"/>
        <end position="143"/>
    </location>
</feature>